<comment type="subcellular location">
    <subcellularLocation>
        <location evidence="1">Cell membrane</location>
        <topology evidence="1">Multi-pass membrane protein</topology>
    </subcellularLocation>
</comment>
<sequence>MQLHWHTEPFLLITLLGVGWLYALAIGPLRQRIAPHAAFPLRQCCLFYFGLLLTYLAVGSPLDQIGEQFLFFAHMLQHMLLIYFATTLFIYGTPAWLIDWLLGPEVIRKPMRLLTHPICGGLLFTFTYTIWHVPALYEAALHNKRIHILEHWSMFGLGLIMLWPYLTNSTRVPRHSYGVRMLAIFLLMVGQLPVFAFLCFAGDPIYPTYAWAPRIIDLDPLNDQILGGIIMKVVNMGFSLTILGISFYNWAKSEEADDPVDPMNAMNSLDA</sequence>
<evidence type="ECO:0000256" key="6">
    <source>
        <dbReference type="SAM" id="Phobius"/>
    </source>
</evidence>
<evidence type="ECO:0000313" key="7">
    <source>
        <dbReference type="EMBL" id="MDQ8194259.1"/>
    </source>
</evidence>
<dbReference type="Proteomes" id="UP001243717">
    <property type="component" value="Unassembled WGS sequence"/>
</dbReference>
<protein>
    <submittedName>
        <fullName evidence="7">Cytochrome c oxidase assembly protein</fullName>
    </submittedName>
</protein>
<dbReference type="RefSeq" id="WP_308984739.1">
    <property type="nucleotide sequence ID" value="NZ_JARXIC010000009.1"/>
</dbReference>
<keyword evidence="5 6" id="KW-0472">Membrane</keyword>
<evidence type="ECO:0000256" key="2">
    <source>
        <dbReference type="ARBA" id="ARBA00022475"/>
    </source>
</evidence>
<organism evidence="7 8">
    <name type="scientific">Thalassobacterium sedimentorum</name>
    <dbReference type="NCBI Taxonomy" id="3041258"/>
    <lineage>
        <taxon>Bacteria</taxon>
        <taxon>Pseudomonadati</taxon>
        <taxon>Verrucomicrobiota</taxon>
        <taxon>Opitutia</taxon>
        <taxon>Puniceicoccales</taxon>
        <taxon>Coraliomargaritaceae</taxon>
        <taxon>Thalassobacterium</taxon>
    </lineage>
</organism>
<feature type="transmembrane region" description="Helical" evidence="6">
    <location>
        <begin position="179"/>
        <end position="205"/>
    </location>
</feature>
<dbReference type="EMBL" id="JARXIC010000009">
    <property type="protein sequence ID" value="MDQ8194259.1"/>
    <property type="molecule type" value="Genomic_DNA"/>
</dbReference>
<feature type="transmembrane region" description="Helical" evidence="6">
    <location>
        <begin position="80"/>
        <end position="101"/>
    </location>
</feature>
<evidence type="ECO:0000256" key="3">
    <source>
        <dbReference type="ARBA" id="ARBA00022692"/>
    </source>
</evidence>
<reference evidence="7 8" key="1">
    <citation type="submission" date="2023-04" db="EMBL/GenBank/DDBJ databases">
        <title>A novel bacteria isolated from coastal sediment.</title>
        <authorList>
            <person name="Liu X.-J."/>
            <person name="Du Z.-J."/>
        </authorList>
    </citation>
    <scope>NUCLEOTIDE SEQUENCE [LARGE SCALE GENOMIC DNA]</scope>
    <source>
        <strain evidence="7 8">SDUM461004</strain>
    </source>
</reference>
<evidence type="ECO:0000256" key="5">
    <source>
        <dbReference type="ARBA" id="ARBA00023136"/>
    </source>
</evidence>
<name>A0ABU1AHG2_9BACT</name>
<keyword evidence="2" id="KW-1003">Cell membrane</keyword>
<accession>A0ABU1AHG2</accession>
<proteinExistence type="predicted"/>
<evidence type="ECO:0000313" key="8">
    <source>
        <dbReference type="Proteomes" id="UP001243717"/>
    </source>
</evidence>
<evidence type="ECO:0000256" key="1">
    <source>
        <dbReference type="ARBA" id="ARBA00004651"/>
    </source>
</evidence>
<dbReference type="Pfam" id="PF09678">
    <property type="entry name" value="Caa3_CtaG"/>
    <property type="match status" value="1"/>
</dbReference>
<evidence type="ECO:0000256" key="4">
    <source>
        <dbReference type="ARBA" id="ARBA00022989"/>
    </source>
</evidence>
<feature type="transmembrane region" description="Helical" evidence="6">
    <location>
        <begin position="225"/>
        <end position="248"/>
    </location>
</feature>
<comment type="caution">
    <text evidence="7">The sequence shown here is derived from an EMBL/GenBank/DDBJ whole genome shotgun (WGS) entry which is preliminary data.</text>
</comment>
<feature type="transmembrane region" description="Helical" evidence="6">
    <location>
        <begin position="12"/>
        <end position="29"/>
    </location>
</feature>
<keyword evidence="4 6" id="KW-1133">Transmembrane helix</keyword>
<keyword evidence="8" id="KW-1185">Reference proteome</keyword>
<feature type="transmembrane region" description="Helical" evidence="6">
    <location>
        <begin position="113"/>
        <end position="131"/>
    </location>
</feature>
<dbReference type="InterPro" id="IPR019108">
    <property type="entry name" value="Caa3_assmbl_CtaG-rel"/>
</dbReference>
<feature type="transmembrane region" description="Helical" evidence="6">
    <location>
        <begin position="151"/>
        <end position="167"/>
    </location>
</feature>
<feature type="transmembrane region" description="Helical" evidence="6">
    <location>
        <begin position="41"/>
        <end position="60"/>
    </location>
</feature>
<gene>
    <name evidence="7" type="ORF">QEH59_07470</name>
</gene>
<keyword evidence="3 6" id="KW-0812">Transmembrane</keyword>